<sequence>MRKSTTIAALGLVCLSLGLGACSGLNRQEQRALSGGAIGAGAGAAVGALTGGSAITGALIGGAGGAAIGALTSDDDHKRR</sequence>
<evidence type="ECO:0000313" key="3">
    <source>
        <dbReference type="Proteomes" id="UP000245461"/>
    </source>
</evidence>
<dbReference type="EMBL" id="QGLE01000013">
    <property type="protein sequence ID" value="PWR18558.1"/>
    <property type="molecule type" value="Genomic_DNA"/>
</dbReference>
<proteinExistence type="predicted"/>
<name>A0A317DV53_9PROT</name>
<dbReference type="AlphaFoldDB" id="A0A317DV53"/>
<dbReference type="PROSITE" id="PS51257">
    <property type="entry name" value="PROKAR_LIPOPROTEIN"/>
    <property type="match status" value="1"/>
</dbReference>
<comment type="caution">
    <text evidence="2">The sequence shown here is derived from an EMBL/GenBank/DDBJ whole genome shotgun (WGS) entry which is preliminary data.</text>
</comment>
<protein>
    <recommendedName>
        <fullName evidence="1">YMGG-like Gly-zipper domain-containing protein</fullName>
    </recommendedName>
</protein>
<evidence type="ECO:0000313" key="2">
    <source>
        <dbReference type="EMBL" id="PWR18558.1"/>
    </source>
</evidence>
<evidence type="ECO:0000259" key="1">
    <source>
        <dbReference type="Pfam" id="PF13441"/>
    </source>
</evidence>
<keyword evidence="3" id="KW-1185">Reference proteome</keyword>
<dbReference type="Pfam" id="PF13441">
    <property type="entry name" value="Gly-zipper_YMGG"/>
    <property type="match status" value="1"/>
</dbReference>
<reference evidence="2 3" key="1">
    <citation type="submission" date="2018-05" db="EMBL/GenBank/DDBJ databases">
        <title>Zavarzinia sp. HR-AS.</title>
        <authorList>
            <person name="Lee Y."/>
            <person name="Jeon C.O."/>
        </authorList>
    </citation>
    <scope>NUCLEOTIDE SEQUENCE [LARGE SCALE GENOMIC DNA]</scope>
    <source>
        <strain evidence="2 3">HR-AS</strain>
    </source>
</reference>
<gene>
    <name evidence="2" type="ORF">DKG74_18185</name>
</gene>
<feature type="domain" description="YMGG-like Gly-zipper" evidence="1">
    <location>
        <begin position="30"/>
        <end position="73"/>
    </location>
</feature>
<dbReference type="InterPro" id="IPR027367">
    <property type="entry name" value="Gly-zipper_YMGG"/>
</dbReference>
<dbReference type="RefSeq" id="WP_109907604.1">
    <property type="nucleotide sequence ID" value="NZ_QGLE01000013.1"/>
</dbReference>
<organism evidence="2 3">
    <name type="scientific">Zavarzinia aquatilis</name>
    <dbReference type="NCBI Taxonomy" id="2211142"/>
    <lineage>
        <taxon>Bacteria</taxon>
        <taxon>Pseudomonadati</taxon>
        <taxon>Pseudomonadota</taxon>
        <taxon>Alphaproteobacteria</taxon>
        <taxon>Rhodospirillales</taxon>
        <taxon>Zavarziniaceae</taxon>
        <taxon>Zavarzinia</taxon>
    </lineage>
</organism>
<accession>A0A317DV53</accession>
<dbReference type="Proteomes" id="UP000245461">
    <property type="component" value="Unassembled WGS sequence"/>
</dbReference>